<accession>A0ABV4VM99</accession>
<keyword evidence="7" id="KW-1185">Reference proteome</keyword>
<dbReference type="InterPro" id="IPR005119">
    <property type="entry name" value="LysR_subst-bd"/>
</dbReference>
<protein>
    <submittedName>
        <fullName evidence="6">LysR family transcriptional regulator</fullName>
    </submittedName>
</protein>
<dbReference type="EMBL" id="JBHFGU010000006">
    <property type="protein sequence ID" value="MFB2621347.1"/>
    <property type="molecule type" value="Genomic_DNA"/>
</dbReference>
<dbReference type="InterPro" id="IPR000847">
    <property type="entry name" value="LysR_HTH_N"/>
</dbReference>
<dbReference type="InterPro" id="IPR036388">
    <property type="entry name" value="WH-like_DNA-bd_sf"/>
</dbReference>
<evidence type="ECO:0000256" key="3">
    <source>
        <dbReference type="ARBA" id="ARBA00023125"/>
    </source>
</evidence>
<dbReference type="CDD" id="cd08422">
    <property type="entry name" value="PBP2_CrgA_like"/>
    <property type="match status" value="1"/>
</dbReference>
<comment type="caution">
    <text evidence="6">The sequence shown here is derived from an EMBL/GenBank/DDBJ whole genome shotgun (WGS) entry which is preliminary data.</text>
</comment>
<proteinExistence type="inferred from homology"/>
<dbReference type="PANTHER" id="PTHR30537">
    <property type="entry name" value="HTH-TYPE TRANSCRIPTIONAL REGULATOR"/>
    <property type="match status" value="1"/>
</dbReference>
<comment type="similarity">
    <text evidence="1">Belongs to the LysR transcriptional regulatory family.</text>
</comment>
<dbReference type="InterPro" id="IPR036390">
    <property type="entry name" value="WH_DNA-bd_sf"/>
</dbReference>
<feature type="domain" description="HTH lysR-type" evidence="5">
    <location>
        <begin position="1"/>
        <end position="58"/>
    </location>
</feature>
<keyword evidence="2" id="KW-0805">Transcription regulation</keyword>
<gene>
    <name evidence="6" type="ORF">ACE02W_16165</name>
</gene>
<evidence type="ECO:0000256" key="1">
    <source>
        <dbReference type="ARBA" id="ARBA00009437"/>
    </source>
</evidence>
<dbReference type="Proteomes" id="UP001576708">
    <property type="component" value="Unassembled WGS sequence"/>
</dbReference>
<sequence>MLLNDLALFVRVADCGSISAAAAEMELSAASASAAIKRLEKQLDTSLFVRTTRSLRLTAQGERYLIHCRRALSDLALGEQAIASDKGKVSGTLSLSVSSDFGRNLFVPWLDDFLLDFPQLQVRLHLGDNISSFYHDKIDVAVRYGKPQDSNQVAFPICTADRVLCASPEYLAKFGKPETLEQLTQHNCLFYKLDERTHDQWQFERDGQEYKIRVTGNRSANDAEIARRWAVAGKGLVFKSSLDLAEDIMAGRLVPLLPEYRGEPVNLYLVCPGREHVTPVVLLLREMLRQQTQTLSRALATFLKAETQFK</sequence>
<dbReference type="Gene3D" id="3.40.190.290">
    <property type="match status" value="1"/>
</dbReference>
<keyword evidence="4" id="KW-0804">Transcription</keyword>
<dbReference type="Pfam" id="PF00126">
    <property type="entry name" value="HTH_1"/>
    <property type="match status" value="1"/>
</dbReference>
<dbReference type="Pfam" id="PF03466">
    <property type="entry name" value="LysR_substrate"/>
    <property type="match status" value="1"/>
</dbReference>
<name>A0ABV4VM99_9GAMM</name>
<keyword evidence="3" id="KW-0238">DNA-binding</keyword>
<evidence type="ECO:0000313" key="6">
    <source>
        <dbReference type="EMBL" id="MFB2621347.1"/>
    </source>
</evidence>
<dbReference type="RefSeq" id="WP_342202321.1">
    <property type="nucleotide sequence ID" value="NZ_JBCATE010000006.1"/>
</dbReference>
<reference evidence="6 7" key="1">
    <citation type="submission" date="2024-09" db="EMBL/GenBank/DDBJ databases">
        <authorList>
            <person name="Zhang Y."/>
        </authorList>
    </citation>
    <scope>NUCLEOTIDE SEQUENCE [LARGE SCALE GENOMIC DNA]</scope>
    <source>
        <strain evidence="6 7">ZJ318</strain>
    </source>
</reference>
<evidence type="ECO:0000256" key="2">
    <source>
        <dbReference type="ARBA" id="ARBA00023015"/>
    </source>
</evidence>
<evidence type="ECO:0000256" key="4">
    <source>
        <dbReference type="ARBA" id="ARBA00023163"/>
    </source>
</evidence>
<evidence type="ECO:0000259" key="5">
    <source>
        <dbReference type="PROSITE" id="PS50931"/>
    </source>
</evidence>
<organism evidence="6 7">
    <name type="scientific">Shewanella mangrovisoli</name>
    <dbReference type="NCBI Taxonomy" id="2864211"/>
    <lineage>
        <taxon>Bacteria</taxon>
        <taxon>Pseudomonadati</taxon>
        <taxon>Pseudomonadota</taxon>
        <taxon>Gammaproteobacteria</taxon>
        <taxon>Alteromonadales</taxon>
        <taxon>Shewanellaceae</taxon>
        <taxon>Shewanella</taxon>
    </lineage>
</organism>
<dbReference type="PROSITE" id="PS50931">
    <property type="entry name" value="HTH_LYSR"/>
    <property type="match status" value="1"/>
</dbReference>
<dbReference type="SUPFAM" id="SSF53850">
    <property type="entry name" value="Periplasmic binding protein-like II"/>
    <property type="match status" value="1"/>
</dbReference>
<dbReference type="SUPFAM" id="SSF46785">
    <property type="entry name" value="Winged helix' DNA-binding domain"/>
    <property type="match status" value="1"/>
</dbReference>
<evidence type="ECO:0000313" key="7">
    <source>
        <dbReference type="Proteomes" id="UP001576708"/>
    </source>
</evidence>
<dbReference type="PANTHER" id="PTHR30537:SF21">
    <property type="entry name" value="HTH-TYPE TRANSCRIPTIONAL REGULATOR SINR-RELATED"/>
    <property type="match status" value="1"/>
</dbReference>
<dbReference type="InterPro" id="IPR058163">
    <property type="entry name" value="LysR-type_TF_proteobact-type"/>
</dbReference>
<dbReference type="Gene3D" id="1.10.10.10">
    <property type="entry name" value="Winged helix-like DNA-binding domain superfamily/Winged helix DNA-binding domain"/>
    <property type="match status" value="1"/>
</dbReference>